<keyword evidence="4 11" id="KW-0132">Cell division</keyword>
<feature type="domain" description="ABC transporter" evidence="13">
    <location>
        <begin position="32"/>
        <end position="261"/>
    </location>
</feature>
<keyword evidence="6 11" id="KW-0067">ATP-binding</keyword>
<evidence type="ECO:0000256" key="4">
    <source>
        <dbReference type="ARBA" id="ARBA00022618"/>
    </source>
</evidence>
<dbReference type="SUPFAM" id="SSF52540">
    <property type="entry name" value="P-loop containing nucleoside triphosphate hydrolases"/>
    <property type="match status" value="1"/>
</dbReference>
<comment type="function">
    <text evidence="9">Part of the ABC transporter FtsEX involved in cellular division. Has ATPase activity.</text>
</comment>
<dbReference type="InterPro" id="IPR003593">
    <property type="entry name" value="AAA+_ATPase"/>
</dbReference>
<feature type="compositionally biased region" description="Polar residues" evidence="12">
    <location>
        <begin position="1"/>
        <end position="15"/>
    </location>
</feature>
<dbReference type="NCBIfam" id="TIGR02673">
    <property type="entry name" value="FtsE"/>
    <property type="match status" value="1"/>
</dbReference>
<evidence type="ECO:0000256" key="6">
    <source>
        <dbReference type="ARBA" id="ARBA00022840"/>
    </source>
</evidence>
<dbReference type="Proteomes" id="UP000256727">
    <property type="component" value="Unassembled WGS sequence"/>
</dbReference>
<keyword evidence="3 11" id="KW-1003">Cell membrane</keyword>
<protein>
    <recommendedName>
        <fullName evidence="2 11">Cell division ATP-binding protein FtsE</fullName>
    </recommendedName>
</protein>
<accession>A0A3D9LAZ0</accession>
<reference evidence="14 15" key="1">
    <citation type="submission" date="2018-07" db="EMBL/GenBank/DDBJ databases">
        <title>Sequencing the genomes of 1000 actinobacteria strains.</title>
        <authorList>
            <person name="Klenk H.-P."/>
        </authorList>
    </citation>
    <scope>NUCLEOTIDE SEQUENCE [LARGE SCALE GENOMIC DNA]</scope>
    <source>
        <strain evidence="14 15">DSM 14442</strain>
    </source>
</reference>
<comment type="subunit">
    <text evidence="10 11">Homodimer. Forms a membrane-associated complex with FtsX.</text>
</comment>
<dbReference type="GO" id="GO:0005886">
    <property type="term" value="C:plasma membrane"/>
    <property type="evidence" value="ECO:0007669"/>
    <property type="project" value="UniProtKB-SubCell"/>
</dbReference>
<dbReference type="InterPro" id="IPR027417">
    <property type="entry name" value="P-loop_NTPase"/>
</dbReference>
<evidence type="ECO:0000256" key="9">
    <source>
        <dbReference type="ARBA" id="ARBA00054718"/>
    </source>
</evidence>
<dbReference type="PANTHER" id="PTHR24220">
    <property type="entry name" value="IMPORT ATP-BINDING PROTEIN"/>
    <property type="match status" value="1"/>
</dbReference>
<organism evidence="14 15">
    <name type="scientific">Citricoccus muralis</name>
    <dbReference type="NCBI Taxonomy" id="169134"/>
    <lineage>
        <taxon>Bacteria</taxon>
        <taxon>Bacillati</taxon>
        <taxon>Actinomycetota</taxon>
        <taxon>Actinomycetes</taxon>
        <taxon>Micrococcales</taxon>
        <taxon>Micrococcaceae</taxon>
        <taxon>Citricoccus</taxon>
    </lineage>
</organism>
<comment type="similarity">
    <text evidence="1 11">Belongs to the ABC transporter superfamily.</text>
</comment>
<dbReference type="AlphaFoldDB" id="A0A3D9LAZ0"/>
<keyword evidence="8 11" id="KW-0131">Cell cycle</keyword>
<comment type="caution">
    <text evidence="14">The sequence shown here is derived from an EMBL/GenBank/DDBJ whole genome shotgun (WGS) entry which is preliminary data.</text>
</comment>
<evidence type="ECO:0000256" key="7">
    <source>
        <dbReference type="ARBA" id="ARBA00023136"/>
    </source>
</evidence>
<evidence type="ECO:0000313" key="15">
    <source>
        <dbReference type="Proteomes" id="UP000256727"/>
    </source>
</evidence>
<dbReference type="GO" id="GO:0022857">
    <property type="term" value="F:transmembrane transporter activity"/>
    <property type="evidence" value="ECO:0007669"/>
    <property type="project" value="TreeGrafter"/>
</dbReference>
<evidence type="ECO:0000313" key="14">
    <source>
        <dbReference type="EMBL" id="REE02627.1"/>
    </source>
</evidence>
<dbReference type="SMART" id="SM00382">
    <property type="entry name" value="AAA"/>
    <property type="match status" value="1"/>
</dbReference>
<dbReference type="FunFam" id="3.40.50.300:FF:000056">
    <property type="entry name" value="Cell division ATP-binding protein FtsE"/>
    <property type="match status" value="1"/>
</dbReference>
<evidence type="ECO:0000256" key="11">
    <source>
        <dbReference type="RuleBase" id="RU365094"/>
    </source>
</evidence>
<keyword evidence="7 11" id="KW-0472">Membrane</keyword>
<dbReference type="GO" id="GO:0051301">
    <property type="term" value="P:cell division"/>
    <property type="evidence" value="ECO:0007669"/>
    <property type="project" value="UniProtKB-UniRule"/>
</dbReference>
<dbReference type="InterPro" id="IPR005286">
    <property type="entry name" value="Cell_div_FtsE"/>
</dbReference>
<comment type="subcellular location">
    <subcellularLocation>
        <location evidence="11">Cell membrane</location>
        <topology evidence="11">Peripheral membrane protein</topology>
        <orientation evidence="11">Cytoplasmic side</orientation>
    </subcellularLocation>
</comment>
<dbReference type="GO" id="GO:0005524">
    <property type="term" value="F:ATP binding"/>
    <property type="evidence" value="ECO:0007669"/>
    <property type="project" value="UniProtKB-UniRule"/>
</dbReference>
<dbReference type="PANTHER" id="PTHR24220:SF470">
    <property type="entry name" value="CELL DIVISION ATP-BINDING PROTEIN FTSE"/>
    <property type="match status" value="1"/>
</dbReference>
<evidence type="ECO:0000256" key="10">
    <source>
        <dbReference type="ARBA" id="ARBA00063837"/>
    </source>
</evidence>
<feature type="region of interest" description="Disordered" evidence="12">
    <location>
        <begin position="1"/>
        <end position="20"/>
    </location>
</feature>
<gene>
    <name evidence="11" type="primary">ftsE</name>
    <name evidence="14" type="ORF">C8E99_0402</name>
</gene>
<dbReference type="InterPro" id="IPR015854">
    <property type="entry name" value="ABC_transpr_LolD-like"/>
</dbReference>
<evidence type="ECO:0000256" key="8">
    <source>
        <dbReference type="ARBA" id="ARBA00023306"/>
    </source>
</evidence>
<name>A0A3D9LAZ0_9MICC</name>
<sequence length="261" mass="28988">MTTVGKAGTETSPTQPLVPRDDRVRGQVWNMIRFEQVSKVYDRRSRPALHDVTVEFERGEFVFLVGASGSGKSTFIRLMLREERASSGTVYVVGRNVARLPSWRVPKLRRGIGVVFQDFRLLPNKTVYANVAFAMQVLGKGRAQIRQTVPEVLETVGLEGKEKRMPHELSGGEQQRVAIARAIVNRPEILLADEPTGNLDPETSLGIMAVLDKINQNGTTVIMATHDDDIVNQMRRRVVELHAGGIVRDESGGGYRTEVQA</sequence>
<evidence type="ECO:0000256" key="1">
    <source>
        <dbReference type="ARBA" id="ARBA00005417"/>
    </source>
</evidence>
<keyword evidence="5 11" id="KW-0547">Nucleotide-binding</keyword>
<evidence type="ECO:0000259" key="13">
    <source>
        <dbReference type="PROSITE" id="PS50893"/>
    </source>
</evidence>
<dbReference type="EMBL" id="QREH01000001">
    <property type="protein sequence ID" value="REE02627.1"/>
    <property type="molecule type" value="Genomic_DNA"/>
</dbReference>
<keyword evidence="15" id="KW-1185">Reference proteome</keyword>
<dbReference type="PROSITE" id="PS00211">
    <property type="entry name" value="ABC_TRANSPORTER_1"/>
    <property type="match status" value="1"/>
</dbReference>
<dbReference type="InterPro" id="IPR003439">
    <property type="entry name" value="ABC_transporter-like_ATP-bd"/>
</dbReference>
<dbReference type="PROSITE" id="PS50893">
    <property type="entry name" value="ABC_TRANSPORTER_2"/>
    <property type="match status" value="1"/>
</dbReference>
<dbReference type="GO" id="GO:0016887">
    <property type="term" value="F:ATP hydrolysis activity"/>
    <property type="evidence" value="ECO:0007669"/>
    <property type="project" value="InterPro"/>
</dbReference>
<evidence type="ECO:0000256" key="3">
    <source>
        <dbReference type="ARBA" id="ARBA00022475"/>
    </source>
</evidence>
<dbReference type="Pfam" id="PF00005">
    <property type="entry name" value="ABC_tran"/>
    <property type="match status" value="1"/>
</dbReference>
<proteinExistence type="inferred from homology"/>
<evidence type="ECO:0000256" key="12">
    <source>
        <dbReference type="SAM" id="MobiDB-lite"/>
    </source>
</evidence>
<dbReference type="Gene3D" id="3.40.50.300">
    <property type="entry name" value="P-loop containing nucleotide triphosphate hydrolases"/>
    <property type="match status" value="1"/>
</dbReference>
<evidence type="ECO:0000256" key="2">
    <source>
        <dbReference type="ARBA" id="ARBA00020019"/>
    </source>
</evidence>
<dbReference type="InterPro" id="IPR017871">
    <property type="entry name" value="ABC_transporter-like_CS"/>
</dbReference>
<evidence type="ECO:0000256" key="5">
    <source>
        <dbReference type="ARBA" id="ARBA00022741"/>
    </source>
</evidence>